<protein>
    <submittedName>
        <fullName evidence="9">Long-chain fatty acid transport protein</fullName>
    </submittedName>
</protein>
<dbReference type="RefSeq" id="WP_054784940.1">
    <property type="nucleotide sequence ID" value="NZ_FPBD01000002.1"/>
</dbReference>
<evidence type="ECO:0000313" key="9">
    <source>
        <dbReference type="EMBL" id="SFT59882.1"/>
    </source>
</evidence>
<keyword evidence="7" id="KW-0998">Cell outer membrane</keyword>
<sequence>MRVLKNAGRGLAAGCFVLAGSGSALAGAWDTLGIGSSELLFAPEKFVVEGSVTYVDRNVDYDNTAASFVIPGVPPTVVNPGGPATSRATPNIWNYQGALKFGITDNADCMARINNPLSIEEEMDPDWRGRFSGYETQARTLAFDATCAYRFQVGEGRYFRAIAGVKAQDLSYYSKGAHPLAGTAEVDLKADGLDYGWRVGVAYEVPAYALRASLIYDSQIETDLSGDTIVGGSKAFDSTASLTLPQSVELNVQSGIAPGWLVSAGVKWVDWSVIDVLSVDSFHPVNGAAVGETVHRKLNFKDGWTVKAGIGHALNEKVSLGSSLQWDRGVGGSYSDTYTFGFGGSYAANKNVKFTVGTAAIYKTAGSGDATNFASGTVNEYDYDASWAYAVNTKIRLSF</sequence>
<evidence type="ECO:0000256" key="5">
    <source>
        <dbReference type="ARBA" id="ARBA00022729"/>
    </source>
</evidence>
<keyword evidence="10" id="KW-1185">Reference proteome</keyword>
<keyword evidence="3" id="KW-1134">Transmembrane beta strand</keyword>
<evidence type="ECO:0000256" key="7">
    <source>
        <dbReference type="ARBA" id="ARBA00023237"/>
    </source>
</evidence>
<evidence type="ECO:0000313" key="10">
    <source>
        <dbReference type="Proteomes" id="UP000183371"/>
    </source>
</evidence>
<gene>
    <name evidence="9" type="ORF">SAMN05444141_102212</name>
</gene>
<proteinExistence type="inferred from homology"/>
<comment type="similarity">
    <text evidence="2">Belongs to the OmpP1/FadL family.</text>
</comment>
<dbReference type="PANTHER" id="PTHR35093:SF8">
    <property type="entry name" value="OUTER MEMBRANE PROTEIN NMB0088-RELATED"/>
    <property type="match status" value="1"/>
</dbReference>
<name>A0A1I6ZB07_9HYPH</name>
<keyword evidence="5 8" id="KW-0732">Signal</keyword>
<accession>A0A1I6ZB07</accession>
<dbReference type="Proteomes" id="UP000183371">
    <property type="component" value="Unassembled WGS sequence"/>
</dbReference>
<keyword evidence="6" id="KW-0472">Membrane</keyword>
<evidence type="ECO:0000256" key="1">
    <source>
        <dbReference type="ARBA" id="ARBA00004571"/>
    </source>
</evidence>
<feature type="signal peptide" evidence="8">
    <location>
        <begin position="1"/>
        <end position="26"/>
    </location>
</feature>
<dbReference type="InterPro" id="IPR005017">
    <property type="entry name" value="OMPP1/FadL/TodX"/>
</dbReference>
<dbReference type="GO" id="GO:0009279">
    <property type="term" value="C:cell outer membrane"/>
    <property type="evidence" value="ECO:0007669"/>
    <property type="project" value="UniProtKB-SubCell"/>
</dbReference>
<dbReference type="Pfam" id="PF03349">
    <property type="entry name" value="Toluene_X"/>
    <property type="match status" value="1"/>
</dbReference>
<dbReference type="GO" id="GO:0015483">
    <property type="term" value="F:long-chain fatty acid transporting porin activity"/>
    <property type="evidence" value="ECO:0007669"/>
    <property type="project" value="TreeGrafter"/>
</dbReference>
<organism evidence="9 10">
    <name type="scientific">Pseudovibrio denitrificans</name>
    <dbReference type="NCBI Taxonomy" id="258256"/>
    <lineage>
        <taxon>Bacteria</taxon>
        <taxon>Pseudomonadati</taxon>
        <taxon>Pseudomonadota</taxon>
        <taxon>Alphaproteobacteria</taxon>
        <taxon>Hyphomicrobiales</taxon>
        <taxon>Stappiaceae</taxon>
        <taxon>Pseudovibrio</taxon>
    </lineage>
</organism>
<evidence type="ECO:0000256" key="3">
    <source>
        <dbReference type="ARBA" id="ARBA00022452"/>
    </source>
</evidence>
<dbReference type="Gene3D" id="2.40.160.60">
    <property type="entry name" value="Outer membrane protein transport protein (OMPP1/FadL/TodX)"/>
    <property type="match status" value="1"/>
</dbReference>
<dbReference type="SUPFAM" id="SSF56935">
    <property type="entry name" value="Porins"/>
    <property type="match status" value="1"/>
</dbReference>
<keyword evidence="4" id="KW-0812">Transmembrane</keyword>
<dbReference type="PANTHER" id="PTHR35093">
    <property type="entry name" value="OUTER MEMBRANE PROTEIN NMB0088-RELATED"/>
    <property type="match status" value="1"/>
</dbReference>
<comment type="subcellular location">
    <subcellularLocation>
        <location evidence="1">Cell outer membrane</location>
        <topology evidence="1">Multi-pass membrane protein</topology>
    </subcellularLocation>
</comment>
<reference evidence="10" key="1">
    <citation type="submission" date="2016-10" db="EMBL/GenBank/DDBJ databases">
        <authorList>
            <person name="Varghese N."/>
            <person name="Submissions S."/>
        </authorList>
    </citation>
    <scope>NUCLEOTIDE SEQUENCE [LARGE SCALE GENOMIC DNA]</scope>
    <source>
        <strain evidence="10">DSM 17465</strain>
    </source>
</reference>
<dbReference type="EMBL" id="FPBD01000002">
    <property type="protein sequence ID" value="SFT59882.1"/>
    <property type="molecule type" value="Genomic_DNA"/>
</dbReference>
<evidence type="ECO:0000256" key="4">
    <source>
        <dbReference type="ARBA" id="ARBA00022692"/>
    </source>
</evidence>
<feature type="chain" id="PRO_5010217011" evidence="8">
    <location>
        <begin position="27"/>
        <end position="399"/>
    </location>
</feature>
<evidence type="ECO:0000256" key="6">
    <source>
        <dbReference type="ARBA" id="ARBA00023136"/>
    </source>
</evidence>
<evidence type="ECO:0000256" key="8">
    <source>
        <dbReference type="SAM" id="SignalP"/>
    </source>
</evidence>
<evidence type="ECO:0000256" key="2">
    <source>
        <dbReference type="ARBA" id="ARBA00008163"/>
    </source>
</evidence>
<dbReference type="AlphaFoldDB" id="A0A1I6ZB07"/>